<dbReference type="STRING" id="1335309.GA0116948_11489"/>
<dbReference type="Pfam" id="PF00041">
    <property type="entry name" value="fn3"/>
    <property type="match status" value="5"/>
</dbReference>
<dbReference type="SMART" id="SM00060">
    <property type="entry name" value="FN3"/>
    <property type="match status" value="8"/>
</dbReference>
<dbReference type="Pfam" id="PF18962">
    <property type="entry name" value="Por_Secre_tail"/>
    <property type="match status" value="1"/>
</dbReference>
<dbReference type="Pfam" id="PF05345">
    <property type="entry name" value="He_PIG"/>
    <property type="match status" value="1"/>
</dbReference>
<keyword evidence="2" id="KW-0732">Signal</keyword>
<feature type="domain" description="Fibronectin type-III" evidence="3">
    <location>
        <begin position="1043"/>
        <end position="1136"/>
    </location>
</feature>
<keyword evidence="1" id="KW-0393">Immunoglobulin domain</keyword>
<dbReference type="PANTHER" id="PTHR14340:SF9">
    <property type="entry name" value="FIBRONECTIN TYPE-III DOMAIN-CONTAINING PROTEIN"/>
    <property type="match status" value="1"/>
</dbReference>
<feature type="domain" description="Fibronectin type-III" evidence="3">
    <location>
        <begin position="457"/>
        <end position="554"/>
    </location>
</feature>
<dbReference type="InterPro" id="IPR036116">
    <property type="entry name" value="FN3_sf"/>
</dbReference>
<dbReference type="InterPro" id="IPR013783">
    <property type="entry name" value="Ig-like_fold"/>
</dbReference>
<dbReference type="NCBIfam" id="TIGR04183">
    <property type="entry name" value="Por_Secre_tail"/>
    <property type="match status" value="1"/>
</dbReference>
<evidence type="ECO:0000313" key="6">
    <source>
        <dbReference type="Proteomes" id="UP000242818"/>
    </source>
</evidence>
<dbReference type="SUPFAM" id="SSF53474">
    <property type="entry name" value="alpha/beta-Hydrolases"/>
    <property type="match status" value="1"/>
</dbReference>
<dbReference type="InterPro" id="IPR003961">
    <property type="entry name" value="FN3_dom"/>
</dbReference>
<dbReference type="SUPFAM" id="SSF49313">
    <property type="entry name" value="Cadherin-like"/>
    <property type="match status" value="2"/>
</dbReference>
<name>A0A1C4FI05_9BACT</name>
<proteinExistence type="predicted"/>
<keyword evidence="6" id="KW-1185">Reference proteome</keyword>
<feature type="domain" description="Fibronectin type-III" evidence="3">
    <location>
        <begin position="556"/>
        <end position="643"/>
    </location>
</feature>
<reference evidence="5 6" key="1">
    <citation type="submission" date="2016-08" db="EMBL/GenBank/DDBJ databases">
        <authorList>
            <person name="Seilhamer J.J."/>
        </authorList>
    </citation>
    <scope>NUCLEOTIDE SEQUENCE [LARGE SCALE GENOMIC DNA]</scope>
    <source>
        <strain evidence="5 6">A37T2</strain>
    </source>
</reference>
<dbReference type="Gene3D" id="2.60.40.10">
    <property type="entry name" value="Immunoglobulins"/>
    <property type="match status" value="9"/>
</dbReference>
<feature type="domain" description="PA14" evidence="4">
    <location>
        <begin position="639"/>
        <end position="783"/>
    </location>
</feature>
<dbReference type="InterPro" id="IPR037524">
    <property type="entry name" value="PA14/GLEYA"/>
</dbReference>
<organism evidence="5 6">
    <name type="scientific">Chitinophaga costaii</name>
    <dbReference type="NCBI Taxonomy" id="1335309"/>
    <lineage>
        <taxon>Bacteria</taxon>
        <taxon>Pseudomonadati</taxon>
        <taxon>Bacteroidota</taxon>
        <taxon>Chitinophagia</taxon>
        <taxon>Chitinophagales</taxon>
        <taxon>Chitinophagaceae</taxon>
        <taxon>Chitinophaga</taxon>
    </lineage>
</organism>
<feature type="domain" description="Fibronectin type-III" evidence="3">
    <location>
        <begin position="1877"/>
        <end position="1968"/>
    </location>
</feature>
<evidence type="ECO:0000259" key="4">
    <source>
        <dbReference type="PROSITE" id="PS51820"/>
    </source>
</evidence>
<dbReference type="InterPro" id="IPR026444">
    <property type="entry name" value="Secre_tail"/>
</dbReference>
<dbReference type="OrthoDB" id="9803616at2"/>
<evidence type="ECO:0000313" key="5">
    <source>
        <dbReference type="EMBL" id="SCC55638.1"/>
    </source>
</evidence>
<dbReference type="GO" id="GO:0016020">
    <property type="term" value="C:membrane"/>
    <property type="evidence" value="ECO:0007669"/>
    <property type="project" value="InterPro"/>
</dbReference>
<dbReference type="PROSITE" id="PS51820">
    <property type="entry name" value="PA14"/>
    <property type="match status" value="2"/>
</dbReference>
<dbReference type="Gene3D" id="3.40.50.1820">
    <property type="entry name" value="alpha/beta hydrolase"/>
    <property type="match status" value="1"/>
</dbReference>
<dbReference type="Gene3D" id="2.60.120.380">
    <property type="match status" value="1"/>
</dbReference>
<dbReference type="InterPro" id="IPR029058">
    <property type="entry name" value="AB_hydrolase_fold"/>
</dbReference>
<dbReference type="Gene3D" id="2.60.120.1560">
    <property type="match status" value="1"/>
</dbReference>
<dbReference type="PANTHER" id="PTHR14340">
    <property type="entry name" value="MICROFIBRIL-ASSOCIATED GLYCOPROTEIN 3"/>
    <property type="match status" value="1"/>
</dbReference>
<dbReference type="SUPFAM" id="SSF49265">
    <property type="entry name" value="Fibronectin type III"/>
    <property type="match status" value="4"/>
</dbReference>
<dbReference type="SUPFAM" id="SSF56988">
    <property type="entry name" value="Anthrax protective antigen"/>
    <property type="match status" value="1"/>
</dbReference>
<dbReference type="CDD" id="cd00063">
    <property type="entry name" value="FN3"/>
    <property type="match status" value="5"/>
</dbReference>
<dbReference type="InterPro" id="IPR015919">
    <property type="entry name" value="Cadherin-like_sf"/>
</dbReference>
<feature type="domain" description="PA14" evidence="4">
    <location>
        <begin position="880"/>
        <end position="1024"/>
    </location>
</feature>
<evidence type="ECO:0000256" key="1">
    <source>
        <dbReference type="ARBA" id="ARBA00023319"/>
    </source>
</evidence>
<accession>A0A1C4FI05</accession>
<dbReference type="EMBL" id="FMAR01000014">
    <property type="protein sequence ID" value="SCC55638.1"/>
    <property type="molecule type" value="Genomic_DNA"/>
</dbReference>
<evidence type="ECO:0000259" key="3">
    <source>
        <dbReference type="PROSITE" id="PS50853"/>
    </source>
</evidence>
<dbReference type="InterPro" id="IPR011658">
    <property type="entry name" value="PA14_dom"/>
</dbReference>
<dbReference type="SMART" id="SM00758">
    <property type="entry name" value="PA14"/>
    <property type="match status" value="2"/>
</dbReference>
<sequence length="2256" mass="240261">MNKFYQVTVVLLLLLFCIPAAFAQTGVLNPNDPIVVYDSANPPAIPPYGTLAKWVKTTRVSWNSSSFKAYYYNGLVFRVKFPKTYQPDVNDGKKYPMIIFFHGIGEKGSIYDNEYQLYNGGQVNMNAVDQGKFDGFLVYPQNQQGFFGNPNFDDIVTLINEHFIPECKVDPFRIIVNGLSGGGTATWDFLLRYPKVVAAATPISAANSQLKNYIDLYKWTPIWWFQGGVDTNPAPGIALDDFRADSLAGANVKLTVYPGQGHGVWNLAWNESDYYPFVNRAYKSNPWPLYGRTDFCPGENINVTLGLTAGFDAYEWRKDGVVISGATSNTLTVTSVGSYTARIKDGSTWSDTSHIPVVIKIKTATVSPDITVAGLASNVIPSPDGKTSVSLQVPATYASYTWRKLPDTTTVLGSTNTLTATTAGKYVVKVTEQYGCSSSFSNPFTVIAAQSNHAPDPASNLTATAISKTAITLQWSNNPNPAYNEKAFEVYSATNAGGPYTLTSIVSADTLNYTDNNLNPNTKYFYIIRAVNDSGAAPVSNEASTITQTDTQAPTAPVLSVGATSRTSISLQWDASTDDVAVDYYDIYVNGVKTYTVDGNQTSFTVAGLTFQQSYNFVLKARDFANNISAPSNQVSAYAISKGLTYSVYAGTFSKLPDFTTLTPVSTGTSPTVSLTQAGLSTNYAMKWQGYIRIPVAGSYTFETSSDDGSALYIGNYGPIATALVNNDGGHGTQTKEGTITLDQGVYPITITYFQGTGGSSMKVLWKNTANGVTTEEAIPAAFFTDTIPPTSATVPLAPINIKATAVSYNKINLTWTDTSNNETNFEIYRATSSSGPYLTIARVGANVTSYSDSALTPQTTYFYRVDAINNVGNSGFDIREMGGLHYNLYQSTTTLANLPNFLTMAATDSGYLDNVSLAIRSSNNNFALKFGGYITIPTTGSYTFYTNSDDGSNMYLGGFPDSSYLIVKNDKVQGNTEKASAALNLTAGSYPFFVTYFQGSNSYQLGISWKGPGITKQNIPSSAFLNPNNNATTLALPPAPDAPSELTATTVSASAIHLKWNDNSNNETGFEIYRSVANNTSYTLLQTVNPSDSATGILADTALFPNVTYYYKVRAKGVGGNSAFSNETSASTLNTTPVISPISSRYMKYGTTSTVNVSATDADGKKPSLTASNLPAFGTFVDNGNGTGIFTFSPDVNAQGTYANITVTAANLHDGSSSTAFTLTVNATDAPVLSNTSDITLAANATGQQTITVTTSADPSSLTWGSTGLPGFAALNTSGKNATLTVTPTLADAGTYPVTIRVDDGAGGLAEATFNIVVTSITPNYTLFVNWTDGAPGLASAPWNNTNKRPVLGDVYGSLKDSTGRTTGVAINVLTAWQNVNSGVNSNNQGYTSGNNSGLYPDKVTVSSVWTTSLKQTFKLTGLSQNHYKYNFTFYGSRAGVTDNRTASYTINGNTVTLNGSNNVSNTVSLNGMQASAAGEISVDLQAASGSSYAYLNAMIVRAAYDDSTAPAKPRNLNARVQANGIRLNWIDAAYNESGYNVFRATTQAGPYQQLSPNPNVNDTAYTDVSAIAGIAYYYVVTAYNNYGITGSDTVSAIIANRAPSLTTLSKVSIKTDTTITVGISATDDPGDVITLSVSGLPAFATFQDNGNGNGNITLAPHTANIGKYTVTISATDNHGAITNQVLTIQVSDKNITSTYVDFNQVMPASAPWTSFNAAPSAGVTLSNLLDESGTHTGINITLLDALSGSNTNGATTGNNSGIYPDTVLATYWYDQSGTAKRLRLLNVPANRKYNLIFIGSRASVSDNRNTIYTSGGQSVTLNAAGNTATTVQLNGLSPDSNGIIEFTIAQASGSFAAYLNAMVIQSYVDNGIPLAPANLTGSGISRSTIKLSWADNSNNETGFDVYRSNTRIGEYTKIGSVAANVNTYSDSVGLSPSTIYYYQVKTVNGTQTSDFSNVAAASTMAWANYINFNTVNPAPAPWNNTTSLPYVGLSVPNMKDDEGNATSQTLTITRAFTGTNPAGKVTGNNSGVYPDLVLAESYYVEPGDTAEMTITGLNQAMTYTFTFFGDRVDGGSRVSAYKIGNQIVTLEANNNVSNTVQIAGVVPDQNGNIKITVYIYANYAYLNALVIQAFPSTQPNLPTLQVKNPQQKKGITLGDISSADNTLTVVNVYPNPIQSTVYVSLHQGKQSSVVALRLYDLSGHLVAAKDLGNVTTGSYLQRLDVSSNRLASGYYLLQIIADGQTVKTIKLFKN</sequence>
<protein>
    <submittedName>
        <fullName evidence="5">Fibronectin type III domain-containing protein</fullName>
    </submittedName>
</protein>
<dbReference type="GO" id="GO:0005509">
    <property type="term" value="F:calcium ion binding"/>
    <property type="evidence" value="ECO:0007669"/>
    <property type="project" value="InterPro"/>
</dbReference>
<dbReference type="Pfam" id="PF07691">
    <property type="entry name" value="PA14"/>
    <property type="match status" value="2"/>
</dbReference>
<feature type="signal peptide" evidence="2">
    <location>
        <begin position="1"/>
        <end position="23"/>
    </location>
</feature>
<dbReference type="RefSeq" id="WP_089714392.1">
    <property type="nucleotide sequence ID" value="NZ_FMAR01000014.1"/>
</dbReference>
<feature type="domain" description="Fibronectin type-III" evidence="3">
    <location>
        <begin position="798"/>
        <end position="898"/>
    </location>
</feature>
<dbReference type="Proteomes" id="UP000242818">
    <property type="component" value="Unassembled WGS sequence"/>
</dbReference>
<evidence type="ECO:0000256" key="2">
    <source>
        <dbReference type="SAM" id="SignalP"/>
    </source>
</evidence>
<dbReference type="PROSITE" id="PS50853">
    <property type="entry name" value="FN3"/>
    <property type="match status" value="5"/>
</dbReference>
<feature type="chain" id="PRO_5008691927" evidence="2">
    <location>
        <begin position="24"/>
        <end position="2256"/>
    </location>
</feature>
<gene>
    <name evidence="5" type="ORF">GA0116948_11489</name>
</gene>